<dbReference type="PANTHER" id="PTHR46268:SF6">
    <property type="entry name" value="UNIVERSAL STRESS PROTEIN UP12"/>
    <property type="match status" value="1"/>
</dbReference>
<dbReference type="PRINTS" id="PR01438">
    <property type="entry name" value="UNVRSLSTRESS"/>
</dbReference>
<dbReference type="InterPro" id="IPR014729">
    <property type="entry name" value="Rossmann-like_a/b/a_fold"/>
</dbReference>
<evidence type="ECO:0000256" key="1">
    <source>
        <dbReference type="ARBA" id="ARBA00008791"/>
    </source>
</evidence>
<dbReference type="Gene3D" id="3.40.50.620">
    <property type="entry name" value="HUPs"/>
    <property type="match status" value="1"/>
</dbReference>
<organism evidence="3 4">
    <name type="scientific">Candidatus Nitrososphaera evergladensis SR1</name>
    <dbReference type="NCBI Taxonomy" id="1459636"/>
    <lineage>
        <taxon>Archaea</taxon>
        <taxon>Nitrososphaerota</taxon>
        <taxon>Nitrososphaeria</taxon>
        <taxon>Nitrososphaerales</taxon>
        <taxon>Nitrososphaeraceae</taxon>
        <taxon>Nitrososphaera</taxon>
    </lineage>
</organism>
<evidence type="ECO:0000259" key="2">
    <source>
        <dbReference type="Pfam" id="PF00582"/>
    </source>
</evidence>
<dbReference type="EMBL" id="CP007174">
    <property type="protein sequence ID" value="AIF84937.1"/>
    <property type="molecule type" value="Genomic_DNA"/>
</dbReference>
<comment type="similarity">
    <text evidence="1">Belongs to the universal stress protein A family.</text>
</comment>
<dbReference type="CDD" id="cd00293">
    <property type="entry name" value="USP-like"/>
    <property type="match status" value="1"/>
</dbReference>
<dbReference type="HOGENOM" id="CLU_049301_16_5_2"/>
<reference evidence="3 4" key="1">
    <citation type="journal article" date="2014" name="PLoS ONE">
        <title>Genome Sequence of Candidatus Nitrososphaera evergladensis from Group I.1b Enriched from Everglades Soil Reveals Novel Genomic Features of the Ammonia-Oxidizing Archaea.</title>
        <authorList>
            <person name="Zhalnina K.V."/>
            <person name="Dias R."/>
            <person name="Leonard M.T."/>
            <person name="Dorr de Quadros P."/>
            <person name="Camargo F.A."/>
            <person name="Drew J.C."/>
            <person name="Farmerie W.G."/>
            <person name="Daroub S.H."/>
            <person name="Triplett E.W."/>
        </authorList>
    </citation>
    <scope>NUCLEOTIDE SEQUENCE [LARGE SCALE GENOMIC DNA]</scope>
    <source>
        <strain evidence="3 4">SR1</strain>
    </source>
</reference>
<gene>
    <name evidence="3" type="ORF">NTE_02899</name>
</gene>
<dbReference type="Proteomes" id="UP000028194">
    <property type="component" value="Chromosome"/>
</dbReference>
<dbReference type="InterPro" id="IPR006016">
    <property type="entry name" value="UspA"/>
</dbReference>
<protein>
    <submittedName>
        <fullName evidence="3">Universal stress protein UspA-like protein</fullName>
    </submittedName>
</protein>
<dbReference type="SUPFAM" id="SSF52402">
    <property type="entry name" value="Adenine nucleotide alpha hydrolases-like"/>
    <property type="match status" value="1"/>
</dbReference>
<dbReference type="Pfam" id="PF00582">
    <property type="entry name" value="Usp"/>
    <property type="match status" value="1"/>
</dbReference>
<dbReference type="STRING" id="1459636.NTE_02899"/>
<proteinExistence type="inferred from homology"/>
<accession>A0A075MWA6</accession>
<feature type="domain" description="UspA" evidence="2">
    <location>
        <begin position="11"/>
        <end position="159"/>
    </location>
</feature>
<dbReference type="PIRSF" id="PIRSF006276">
    <property type="entry name" value="UspA"/>
    <property type="match status" value="1"/>
</dbReference>
<evidence type="ECO:0000313" key="3">
    <source>
        <dbReference type="EMBL" id="AIF84937.1"/>
    </source>
</evidence>
<name>A0A075MWA6_9ARCH</name>
<dbReference type="InterPro" id="IPR006015">
    <property type="entry name" value="Universal_stress_UspA"/>
</dbReference>
<dbReference type="AlphaFoldDB" id="A0A075MWA6"/>
<dbReference type="KEGG" id="nev:NTE_02899"/>
<evidence type="ECO:0000313" key="4">
    <source>
        <dbReference type="Proteomes" id="UP000028194"/>
    </source>
</evidence>
<dbReference type="PANTHER" id="PTHR46268">
    <property type="entry name" value="STRESS RESPONSE PROTEIN NHAX"/>
    <property type="match status" value="1"/>
</dbReference>
<dbReference type="eggNOG" id="arCOG02053">
    <property type="taxonomic scope" value="Archaea"/>
</dbReference>
<sequence>MIMTGSEVSVKKILVPVDGSPVSNKAAQYAMHLAKMEGAKLVIMHVVENVKQGGAIGLQARYGNVRLVEGFQRARIKSAEEWMSKIMDNAAGQGISAKTEILSDDGTHEVGVITEYAKKNGADLIVMGSRGQSTFKKLLVGSVTNAVINHSPCPVLVVR</sequence>
<keyword evidence="4" id="KW-1185">Reference proteome</keyword>